<feature type="binding site" evidence="7">
    <location>
        <begin position="13"/>
        <end position="20"/>
    </location>
    <ligand>
        <name>NADP(+)</name>
        <dbReference type="ChEBI" id="CHEBI:58349"/>
    </ligand>
</feature>
<feature type="binding site" evidence="7">
    <location>
        <position position="178"/>
    </location>
    <ligand>
        <name>substrate</name>
    </ligand>
</feature>
<evidence type="ECO:0000259" key="8">
    <source>
        <dbReference type="Pfam" id="PF00479"/>
    </source>
</evidence>
<feature type="active site" description="Proton acceptor" evidence="7">
    <location>
        <position position="240"/>
    </location>
</feature>
<dbReference type="RefSeq" id="WP_091502949.1">
    <property type="nucleotide sequence ID" value="NZ_FOLI01000006.1"/>
</dbReference>
<sequence>MVDELKTLVTFFGATGDLAKRLLYPSVFNLYKKGFLAKNFAIVGTARQDLTDAEYQDMVRTSISEGQDKKQVEAFLEHFSYIASDVTDAAGYVGLKEEIEKASDKFGVAGNRIFYLAVAPRFFGTIAQFLKSEGLLADTGYNRIMIEKPFGTSYKTAEQLQNELTAAFNDDQVYRIDHFLGKEMVMNIAPLRFGNPMLNTAWNKDYIKNVQVTLAETLGVEERAGYYDTAGALLDMIQNHTMQIIGWLAMEEPKDFSASEIRNAKNAAFSALQIYNEEEVNRYFVRAQYGASKTNTDHVAYTEEPDVPKDSKTNTYIAGELHFNTPRWEGVPFYIRSGKRMSKKTTRIDVVFKAGAFKFGGQQEPQETVLTIVVSPDEKITMSLNSKKVSDNFSTQVINLGWAPTDKEKAETPAPYERMLHDAMDGNGSNFADWHGVATAWKFTDALSDVYAADKAPLFTYESDTMGPKEADELLAKNGDAWVFDGEE</sequence>
<feature type="binding site" evidence="7">
    <location>
        <position position="148"/>
    </location>
    <ligand>
        <name>NADP(+)</name>
        <dbReference type="ChEBI" id="CHEBI:58349"/>
    </ligand>
</feature>
<dbReference type="GO" id="GO:0004345">
    <property type="term" value="F:glucose-6-phosphate dehydrogenase activity"/>
    <property type="evidence" value="ECO:0007669"/>
    <property type="project" value="UniProtKB-UniRule"/>
</dbReference>
<feature type="binding site" evidence="7">
    <location>
        <position position="216"/>
    </location>
    <ligand>
        <name>substrate</name>
    </ligand>
</feature>
<dbReference type="PRINTS" id="PR00079">
    <property type="entry name" value="G6PDHDRGNASE"/>
</dbReference>
<dbReference type="PIRSF" id="PIRSF000110">
    <property type="entry name" value="G6PD"/>
    <property type="match status" value="1"/>
</dbReference>
<evidence type="ECO:0000313" key="11">
    <source>
        <dbReference type="Proteomes" id="UP000199376"/>
    </source>
</evidence>
<gene>
    <name evidence="7" type="primary">zwf</name>
    <name evidence="10" type="ORF">SAMN05660453_1173</name>
</gene>
<keyword evidence="4 7" id="KW-0521">NADP</keyword>
<evidence type="ECO:0000256" key="3">
    <source>
        <dbReference type="ARBA" id="ARBA00022526"/>
    </source>
</evidence>
<comment type="function">
    <text evidence="7">Catalyzes the oxidation of glucose 6-phosphate to 6-phosphogluconolactone.</text>
</comment>
<protein>
    <recommendedName>
        <fullName evidence="7">Glucose-6-phosphate 1-dehydrogenase</fullName>
        <shortName evidence="7">G6PD</shortName>
        <ecNumber evidence="7">1.1.1.49</ecNumber>
    </recommendedName>
</protein>
<proteinExistence type="inferred from homology"/>
<dbReference type="HAMAP" id="MF_00966">
    <property type="entry name" value="G6PD"/>
    <property type="match status" value="1"/>
</dbReference>
<dbReference type="InterPro" id="IPR022675">
    <property type="entry name" value="G6P_DH_C"/>
</dbReference>
<dbReference type="Proteomes" id="UP000199376">
    <property type="component" value="Unassembled WGS sequence"/>
</dbReference>
<feature type="binding site" evidence="7">
    <location>
        <begin position="85"/>
        <end position="86"/>
    </location>
    <ligand>
        <name>NADP(+)</name>
        <dbReference type="ChEBI" id="CHEBI:58349"/>
    </ligand>
</feature>
<dbReference type="EC" id="1.1.1.49" evidence="7"/>
<dbReference type="EMBL" id="FOLI01000006">
    <property type="protein sequence ID" value="SFC14603.1"/>
    <property type="molecule type" value="Genomic_DNA"/>
</dbReference>
<dbReference type="Pfam" id="PF00479">
    <property type="entry name" value="G6PD_N"/>
    <property type="match status" value="1"/>
</dbReference>
<keyword evidence="5 7" id="KW-0560">Oxidoreductase</keyword>
<dbReference type="GO" id="GO:0005829">
    <property type="term" value="C:cytosol"/>
    <property type="evidence" value="ECO:0007669"/>
    <property type="project" value="TreeGrafter"/>
</dbReference>
<dbReference type="NCBIfam" id="TIGR00871">
    <property type="entry name" value="zwf"/>
    <property type="match status" value="1"/>
</dbReference>
<evidence type="ECO:0000256" key="1">
    <source>
        <dbReference type="ARBA" id="ARBA00004937"/>
    </source>
</evidence>
<dbReference type="Gene3D" id="3.30.360.10">
    <property type="entry name" value="Dihydrodipicolinate Reductase, domain 2"/>
    <property type="match status" value="1"/>
</dbReference>
<comment type="pathway">
    <text evidence="1 7">Carbohydrate degradation; pentose phosphate pathway; D-ribulose 5-phosphate from D-glucose 6-phosphate (oxidative stage): step 1/3.</text>
</comment>
<dbReference type="PROSITE" id="PS00069">
    <property type="entry name" value="G6P_DEHYDROGENASE"/>
    <property type="match status" value="1"/>
</dbReference>
<name>A0A1I1GZK0_9LACO</name>
<evidence type="ECO:0000256" key="5">
    <source>
        <dbReference type="ARBA" id="ARBA00023002"/>
    </source>
</evidence>
<evidence type="ECO:0000256" key="6">
    <source>
        <dbReference type="ARBA" id="ARBA00023277"/>
    </source>
</evidence>
<evidence type="ECO:0000256" key="7">
    <source>
        <dbReference type="HAMAP-Rule" id="MF_00966"/>
    </source>
</evidence>
<dbReference type="InterPro" id="IPR036291">
    <property type="entry name" value="NAD(P)-bd_dom_sf"/>
</dbReference>
<evidence type="ECO:0000313" key="10">
    <source>
        <dbReference type="EMBL" id="SFC14603.1"/>
    </source>
</evidence>
<dbReference type="GO" id="GO:0006006">
    <property type="term" value="P:glucose metabolic process"/>
    <property type="evidence" value="ECO:0007669"/>
    <property type="project" value="UniProtKB-KW"/>
</dbReference>
<feature type="binding site" evidence="7">
    <location>
        <position position="182"/>
    </location>
    <ligand>
        <name>substrate</name>
    </ligand>
</feature>
<dbReference type="AlphaFoldDB" id="A0A1I1GZK0"/>
<keyword evidence="11" id="KW-1185">Reference proteome</keyword>
<dbReference type="STRING" id="283737.SAMN05660453_1173"/>
<feature type="domain" description="Glucose-6-phosphate dehydrogenase C-terminal" evidence="9">
    <location>
        <begin position="191"/>
        <end position="482"/>
    </location>
</feature>
<feature type="binding site" evidence="7">
    <location>
        <position position="235"/>
    </location>
    <ligand>
        <name>substrate</name>
    </ligand>
</feature>
<feature type="binding site" evidence="7">
    <location>
        <position position="339"/>
    </location>
    <ligand>
        <name>substrate</name>
    </ligand>
</feature>
<dbReference type="GO" id="GO:0050661">
    <property type="term" value="F:NADP binding"/>
    <property type="evidence" value="ECO:0007669"/>
    <property type="project" value="UniProtKB-UniRule"/>
</dbReference>
<keyword evidence="3 7" id="KW-0313">Glucose metabolism</keyword>
<keyword evidence="6 7" id="KW-0119">Carbohydrate metabolism</keyword>
<comment type="catalytic activity">
    <reaction evidence="7">
        <text>D-glucose 6-phosphate + NADP(+) = 6-phospho-D-glucono-1,5-lactone + NADPH + H(+)</text>
        <dbReference type="Rhea" id="RHEA:15841"/>
        <dbReference type="ChEBI" id="CHEBI:15378"/>
        <dbReference type="ChEBI" id="CHEBI:57783"/>
        <dbReference type="ChEBI" id="CHEBI:57955"/>
        <dbReference type="ChEBI" id="CHEBI:58349"/>
        <dbReference type="ChEBI" id="CHEBI:61548"/>
        <dbReference type="EC" id="1.1.1.49"/>
    </reaction>
</comment>
<evidence type="ECO:0000256" key="4">
    <source>
        <dbReference type="ARBA" id="ARBA00022857"/>
    </source>
</evidence>
<dbReference type="SUPFAM" id="SSF55347">
    <property type="entry name" value="Glyceraldehyde-3-phosphate dehydrogenase-like, C-terminal domain"/>
    <property type="match status" value="1"/>
</dbReference>
<evidence type="ECO:0000256" key="2">
    <source>
        <dbReference type="ARBA" id="ARBA00009975"/>
    </source>
</evidence>
<dbReference type="Gene3D" id="3.40.50.720">
    <property type="entry name" value="NAD(P)-binding Rossmann-like Domain"/>
    <property type="match status" value="1"/>
</dbReference>
<comment type="similarity">
    <text evidence="2 7">Belongs to the glucose-6-phosphate dehydrogenase family.</text>
</comment>
<dbReference type="InterPro" id="IPR022674">
    <property type="entry name" value="G6P_DH_NAD-bd"/>
</dbReference>
<dbReference type="InterPro" id="IPR019796">
    <property type="entry name" value="G6P_DH_AS"/>
</dbReference>
<organism evidence="10 11">
    <name type="scientific">Fructobacillus durionis</name>
    <dbReference type="NCBI Taxonomy" id="283737"/>
    <lineage>
        <taxon>Bacteria</taxon>
        <taxon>Bacillati</taxon>
        <taxon>Bacillota</taxon>
        <taxon>Bacilli</taxon>
        <taxon>Lactobacillales</taxon>
        <taxon>Lactobacillaceae</taxon>
        <taxon>Fructobacillus</taxon>
    </lineage>
</organism>
<dbReference type="SUPFAM" id="SSF51735">
    <property type="entry name" value="NAD(P)-binding Rossmann-fold domains"/>
    <property type="match status" value="1"/>
</dbReference>
<feature type="binding site" evidence="7">
    <location>
        <position position="47"/>
    </location>
    <ligand>
        <name>NADP(+)</name>
        <dbReference type="ChEBI" id="CHEBI:58349"/>
    </ligand>
</feature>
<dbReference type="PANTHER" id="PTHR23429">
    <property type="entry name" value="GLUCOSE-6-PHOSPHATE 1-DEHYDROGENASE G6PD"/>
    <property type="match status" value="1"/>
</dbReference>
<dbReference type="InterPro" id="IPR001282">
    <property type="entry name" value="G6P_DH"/>
</dbReference>
<feature type="binding site" evidence="7">
    <location>
        <position position="344"/>
    </location>
    <ligand>
        <name>substrate</name>
    </ligand>
</feature>
<accession>A0A1I1GZK0</accession>
<dbReference type="OrthoDB" id="9802739at2"/>
<feature type="domain" description="Glucose-6-phosphate dehydrogenase NAD-binding" evidence="8">
    <location>
        <begin position="11"/>
        <end position="187"/>
    </location>
</feature>
<dbReference type="GO" id="GO:0009051">
    <property type="term" value="P:pentose-phosphate shunt, oxidative branch"/>
    <property type="evidence" value="ECO:0007669"/>
    <property type="project" value="TreeGrafter"/>
</dbReference>
<evidence type="ECO:0000259" key="9">
    <source>
        <dbReference type="Pfam" id="PF02781"/>
    </source>
</evidence>
<reference evidence="11" key="1">
    <citation type="submission" date="2016-10" db="EMBL/GenBank/DDBJ databases">
        <authorList>
            <person name="Varghese N."/>
            <person name="Submissions S."/>
        </authorList>
    </citation>
    <scope>NUCLEOTIDE SEQUENCE [LARGE SCALE GENOMIC DNA]</scope>
    <source>
        <strain evidence="11">DSM 19113</strain>
    </source>
</reference>
<dbReference type="PANTHER" id="PTHR23429:SF0">
    <property type="entry name" value="GLUCOSE-6-PHOSPHATE 1-DEHYDROGENASE"/>
    <property type="match status" value="1"/>
</dbReference>
<dbReference type="UniPathway" id="UPA00115">
    <property type="reaction ID" value="UER00408"/>
</dbReference>
<dbReference type="Pfam" id="PF02781">
    <property type="entry name" value="G6PD_C"/>
    <property type="match status" value="1"/>
</dbReference>